<dbReference type="EMBL" id="BQKI01000073">
    <property type="protein sequence ID" value="GJN17945.1"/>
    <property type="molecule type" value="Genomic_DNA"/>
</dbReference>
<evidence type="ECO:0000313" key="2">
    <source>
        <dbReference type="EMBL" id="GJN17945.1"/>
    </source>
</evidence>
<organism evidence="2 3">
    <name type="scientific">Eleusine coracana subsp. coracana</name>
    <dbReference type="NCBI Taxonomy" id="191504"/>
    <lineage>
        <taxon>Eukaryota</taxon>
        <taxon>Viridiplantae</taxon>
        <taxon>Streptophyta</taxon>
        <taxon>Embryophyta</taxon>
        <taxon>Tracheophyta</taxon>
        <taxon>Spermatophyta</taxon>
        <taxon>Magnoliopsida</taxon>
        <taxon>Liliopsida</taxon>
        <taxon>Poales</taxon>
        <taxon>Poaceae</taxon>
        <taxon>PACMAD clade</taxon>
        <taxon>Chloridoideae</taxon>
        <taxon>Cynodonteae</taxon>
        <taxon>Eleusininae</taxon>
        <taxon>Eleusine</taxon>
    </lineage>
</organism>
<reference evidence="2" key="2">
    <citation type="submission" date="2021-12" db="EMBL/GenBank/DDBJ databases">
        <title>Resequencing data analysis of finger millet.</title>
        <authorList>
            <person name="Hatakeyama M."/>
            <person name="Aluri S."/>
            <person name="Balachadran M.T."/>
            <person name="Sivarajan S.R."/>
            <person name="Poveda L."/>
            <person name="Shimizu-Inatsugi R."/>
            <person name="Schlapbach R."/>
            <person name="Sreeman S.M."/>
            <person name="Shimizu K.K."/>
        </authorList>
    </citation>
    <scope>NUCLEOTIDE SEQUENCE</scope>
</reference>
<dbReference type="Proteomes" id="UP001054889">
    <property type="component" value="Unassembled WGS sequence"/>
</dbReference>
<reference evidence="2" key="1">
    <citation type="journal article" date="2018" name="DNA Res.">
        <title>Multiple hybrid de novo genome assembly of finger millet, an orphan allotetraploid crop.</title>
        <authorList>
            <person name="Hatakeyama M."/>
            <person name="Aluri S."/>
            <person name="Balachadran M.T."/>
            <person name="Sivarajan S.R."/>
            <person name="Patrignani A."/>
            <person name="Gruter S."/>
            <person name="Poveda L."/>
            <person name="Shimizu-Inatsugi R."/>
            <person name="Baeten J."/>
            <person name="Francoijs K.J."/>
            <person name="Nataraja K.N."/>
            <person name="Reddy Y.A.N."/>
            <person name="Phadnis S."/>
            <person name="Ravikumar R.L."/>
            <person name="Schlapbach R."/>
            <person name="Sreeman S.M."/>
            <person name="Shimizu K.K."/>
        </authorList>
    </citation>
    <scope>NUCLEOTIDE SEQUENCE</scope>
</reference>
<protein>
    <submittedName>
        <fullName evidence="2">Uncharacterized protein</fullName>
    </submittedName>
</protein>
<feature type="region of interest" description="Disordered" evidence="1">
    <location>
        <begin position="85"/>
        <end position="113"/>
    </location>
</feature>
<sequence length="179" mass="19535">MRHACQRITDFDDSEYSDVRGLESYSSRLIQNPLNFQRATIPPPQLSPSRSPWHLPSINNRTPANPLPRIIIPCRSSAGTAHPRLCSSWPPLPSSPQNSAATLSAPAGPDVGTSSEECAMATVMAAANGSGGDTKAAFAEIYDKLKQEMLEDPSFEFTDESLQWIDRVMLPSPSLRLLI</sequence>
<feature type="region of interest" description="Disordered" evidence="1">
    <location>
        <begin position="36"/>
        <end position="60"/>
    </location>
</feature>
<name>A0AAV5E5L8_ELECO</name>
<dbReference type="AlphaFoldDB" id="A0AAV5E5L8"/>
<evidence type="ECO:0000256" key="1">
    <source>
        <dbReference type="SAM" id="MobiDB-lite"/>
    </source>
</evidence>
<gene>
    <name evidence="2" type="primary">gb05053</name>
    <name evidence="2" type="ORF">PR202_gb05053</name>
</gene>
<evidence type="ECO:0000313" key="3">
    <source>
        <dbReference type="Proteomes" id="UP001054889"/>
    </source>
</evidence>
<proteinExistence type="predicted"/>
<keyword evidence="3" id="KW-1185">Reference proteome</keyword>
<accession>A0AAV5E5L8</accession>
<comment type="caution">
    <text evidence="2">The sequence shown here is derived from an EMBL/GenBank/DDBJ whole genome shotgun (WGS) entry which is preliminary data.</text>
</comment>